<dbReference type="Pfam" id="PF00201">
    <property type="entry name" value="UDPGT"/>
    <property type="match status" value="1"/>
</dbReference>
<dbReference type="Proteomes" id="UP000783686">
    <property type="component" value="Unassembled WGS sequence"/>
</dbReference>
<evidence type="ECO:0000256" key="4">
    <source>
        <dbReference type="ARBA" id="ARBA00022679"/>
    </source>
</evidence>
<dbReference type="InterPro" id="IPR050271">
    <property type="entry name" value="UDP-glycosyltransferase"/>
</dbReference>
<dbReference type="PROSITE" id="PS51257">
    <property type="entry name" value="PROKAR_LIPOPROTEIN"/>
    <property type="match status" value="1"/>
</dbReference>
<name>A0A811K2Z3_9BILA</name>
<dbReference type="CDD" id="cd03784">
    <property type="entry name" value="GT1_Gtf-like"/>
    <property type="match status" value="1"/>
</dbReference>
<keyword evidence="3" id="KW-0328">Glycosyltransferase</keyword>
<evidence type="ECO:0000313" key="7">
    <source>
        <dbReference type="Proteomes" id="UP000614601"/>
    </source>
</evidence>
<dbReference type="EC" id="2.4.1.17" evidence="2"/>
<dbReference type="EMBL" id="CAJFDH010000002">
    <property type="protein sequence ID" value="CAD5209847.1"/>
    <property type="molecule type" value="Genomic_DNA"/>
</dbReference>
<dbReference type="PANTHER" id="PTHR48043">
    <property type="entry name" value="EG:EG0003.4 PROTEIN-RELATED"/>
    <property type="match status" value="1"/>
</dbReference>
<evidence type="ECO:0000256" key="1">
    <source>
        <dbReference type="ARBA" id="ARBA00009995"/>
    </source>
</evidence>
<evidence type="ECO:0000256" key="5">
    <source>
        <dbReference type="ARBA" id="ARBA00047475"/>
    </source>
</evidence>
<comment type="similarity">
    <text evidence="1">Belongs to the UDP-glycosyltransferase family.</text>
</comment>
<dbReference type="FunFam" id="3.40.50.2000:FF:000021">
    <property type="entry name" value="UDP-glucuronosyltransferase"/>
    <property type="match status" value="1"/>
</dbReference>
<dbReference type="GO" id="GO:0015020">
    <property type="term" value="F:glucuronosyltransferase activity"/>
    <property type="evidence" value="ECO:0007669"/>
    <property type="project" value="UniProtKB-EC"/>
</dbReference>
<keyword evidence="4" id="KW-0808">Transferase</keyword>
<evidence type="ECO:0000256" key="3">
    <source>
        <dbReference type="ARBA" id="ARBA00022676"/>
    </source>
</evidence>
<organism evidence="6 7">
    <name type="scientific">Bursaphelenchus okinawaensis</name>
    <dbReference type="NCBI Taxonomy" id="465554"/>
    <lineage>
        <taxon>Eukaryota</taxon>
        <taxon>Metazoa</taxon>
        <taxon>Ecdysozoa</taxon>
        <taxon>Nematoda</taxon>
        <taxon>Chromadorea</taxon>
        <taxon>Rhabditida</taxon>
        <taxon>Tylenchina</taxon>
        <taxon>Tylenchomorpha</taxon>
        <taxon>Aphelenchoidea</taxon>
        <taxon>Aphelenchoididae</taxon>
        <taxon>Bursaphelenchus</taxon>
    </lineage>
</organism>
<keyword evidence="7" id="KW-1185">Reference proteome</keyword>
<dbReference type="AlphaFoldDB" id="A0A811K2Z3"/>
<dbReference type="PANTHER" id="PTHR48043:SF23">
    <property type="entry name" value="UDP-GLUCURONOSYLTRANSFERASE"/>
    <property type="match status" value="1"/>
</dbReference>
<dbReference type="OrthoDB" id="5835829at2759"/>
<proteinExistence type="inferred from homology"/>
<protein>
    <recommendedName>
        <fullName evidence="2">glucuronosyltransferase</fullName>
        <ecNumber evidence="2">2.4.1.17</ecNumber>
    </recommendedName>
</protein>
<dbReference type="SUPFAM" id="SSF53756">
    <property type="entry name" value="UDP-Glycosyltransferase/glycogen phosphorylase"/>
    <property type="match status" value="1"/>
</dbReference>
<gene>
    <name evidence="6" type="ORF">BOKJ2_LOCUS2892</name>
</gene>
<comment type="caution">
    <text evidence="6">The sequence shown here is derived from an EMBL/GenBank/DDBJ whole genome shotgun (WGS) entry which is preliminary data.</text>
</comment>
<dbReference type="Proteomes" id="UP000614601">
    <property type="component" value="Unassembled WGS sequence"/>
</dbReference>
<reference evidence="6" key="1">
    <citation type="submission" date="2020-09" db="EMBL/GenBank/DDBJ databases">
        <authorList>
            <person name="Kikuchi T."/>
        </authorList>
    </citation>
    <scope>NUCLEOTIDE SEQUENCE</scope>
    <source>
        <strain evidence="6">SH1</strain>
    </source>
</reference>
<accession>A0A811K2Z3</accession>
<dbReference type="InterPro" id="IPR002213">
    <property type="entry name" value="UDP_glucos_trans"/>
</dbReference>
<dbReference type="EMBL" id="CAJFCW020000002">
    <property type="protein sequence ID" value="CAG9090198.1"/>
    <property type="molecule type" value="Genomic_DNA"/>
</dbReference>
<evidence type="ECO:0000313" key="6">
    <source>
        <dbReference type="EMBL" id="CAD5209847.1"/>
    </source>
</evidence>
<evidence type="ECO:0000256" key="2">
    <source>
        <dbReference type="ARBA" id="ARBA00012544"/>
    </source>
</evidence>
<comment type="catalytic activity">
    <reaction evidence="5">
        <text>glucuronate acceptor + UDP-alpha-D-glucuronate = acceptor beta-D-glucuronoside + UDP + H(+)</text>
        <dbReference type="Rhea" id="RHEA:21032"/>
        <dbReference type="ChEBI" id="CHEBI:15378"/>
        <dbReference type="ChEBI" id="CHEBI:58052"/>
        <dbReference type="ChEBI" id="CHEBI:58223"/>
        <dbReference type="ChEBI" id="CHEBI:132367"/>
        <dbReference type="ChEBI" id="CHEBI:132368"/>
        <dbReference type="EC" id="2.4.1.17"/>
    </reaction>
</comment>
<dbReference type="Gene3D" id="3.40.50.2000">
    <property type="entry name" value="Glycogen Phosphorylase B"/>
    <property type="match status" value="2"/>
</dbReference>
<sequence>MKKAYNVILTLFIFAQACYGYNILFYNAARLGQSHVFFSGKLADWLVEAGHNVTFYQQHMFDSVSKTGVKLAKTYVRPPHNITVDDFDSTNFWYSENEYFLEHFGIAQAQACKSQLRDNQLIEQIKSENYDFAVVEFIDFCAYAIIEKAGIKNYATTSPIIPIKGIFDALGLPLGIGVVPGWYESFSKVPTYYERAKALFEFYKSAIYMTSISTPVISAIQNLHDSTFNPNEKIGKSSYIYMNIDEHLTFQTPITSKMIFVGGIGAQNRPVAKLSPDYKNIFNSAKRGVVLISFGTALKTNIMPEKFIQAIVSMAKRNPDINFIWKYDDNDNIGANVTNLYKRKWIPQHDVLANPKLLAFITHGGLNSIVEATELGVPTVCMPIFGDQHMNCQAVQSHGLSITIEKTFVTTSNLKMALNRVLKDQKIHKKVRRMADLINNKPFTPKEQFAGLYYIYIDL</sequence>